<proteinExistence type="predicted"/>
<name>A0ABT7BZ60_9CYAN</name>
<evidence type="ECO:0008006" key="3">
    <source>
        <dbReference type="Google" id="ProtNLM"/>
    </source>
</evidence>
<evidence type="ECO:0000313" key="1">
    <source>
        <dbReference type="EMBL" id="MDJ1183769.1"/>
    </source>
</evidence>
<dbReference type="EMBL" id="JAQOSQ010000010">
    <property type="protein sequence ID" value="MDJ1183769.1"/>
    <property type="molecule type" value="Genomic_DNA"/>
</dbReference>
<comment type="caution">
    <text evidence="1">The sequence shown here is derived from an EMBL/GenBank/DDBJ whole genome shotgun (WGS) entry which is preliminary data.</text>
</comment>
<gene>
    <name evidence="1" type="ORF">PMH09_11275</name>
</gene>
<accession>A0ABT7BZ60</accession>
<protein>
    <recommendedName>
        <fullName evidence="3">TubC N-terminal docking domain-containing protein</fullName>
    </recommendedName>
</protein>
<sequence>MQPKNILRLLRALARQGLNVQYNNQSYSVRWTDSPDAPIAEVLLPEHFPLEAKALKQLADLATIKHPAGGSVSRICATPDFHP</sequence>
<reference evidence="1 2" key="1">
    <citation type="submission" date="2023-01" db="EMBL/GenBank/DDBJ databases">
        <title>Novel diversity within Roseofilum (Cyanobacteria; Desertifilaceae) from marine benthic mats with descriptions of four novel species.</title>
        <authorList>
            <person name="Wang Y."/>
            <person name="Berthold D.E."/>
            <person name="Hu J."/>
            <person name="Lefler F.W."/>
            <person name="Laughinghouse H.D. IV."/>
        </authorList>
    </citation>
    <scope>NUCLEOTIDE SEQUENCE [LARGE SCALE GENOMIC DNA]</scope>
    <source>
        <strain evidence="1 2">BLCC-M143</strain>
    </source>
</reference>
<evidence type="ECO:0000313" key="2">
    <source>
        <dbReference type="Proteomes" id="UP001232992"/>
    </source>
</evidence>
<keyword evidence="2" id="KW-1185">Reference proteome</keyword>
<dbReference type="Proteomes" id="UP001232992">
    <property type="component" value="Unassembled WGS sequence"/>
</dbReference>
<organism evidence="1 2">
    <name type="scientific">Roseofilum casamattae BLCC-M143</name>
    <dbReference type="NCBI Taxonomy" id="3022442"/>
    <lineage>
        <taxon>Bacteria</taxon>
        <taxon>Bacillati</taxon>
        <taxon>Cyanobacteriota</taxon>
        <taxon>Cyanophyceae</taxon>
        <taxon>Desertifilales</taxon>
        <taxon>Desertifilaceae</taxon>
        <taxon>Roseofilum</taxon>
        <taxon>Roseofilum casamattae</taxon>
    </lineage>
</organism>